<reference evidence="6 7" key="1">
    <citation type="submission" date="2024-03" db="EMBL/GenBank/DDBJ databases">
        <title>Human intestinal bacterial collection.</title>
        <authorList>
            <person name="Pauvert C."/>
            <person name="Hitch T.C.A."/>
            <person name="Clavel T."/>
        </authorList>
    </citation>
    <scope>NUCLEOTIDE SEQUENCE [LARGE SCALE GENOMIC DNA]</scope>
    <source>
        <strain evidence="6 7">CLA-AA-H132</strain>
    </source>
</reference>
<dbReference type="EMBL" id="JBBMFE010000021">
    <property type="protein sequence ID" value="MEQ2473947.1"/>
    <property type="molecule type" value="Genomic_DNA"/>
</dbReference>
<dbReference type="Pfam" id="PF02255">
    <property type="entry name" value="PTS_IIA"/>
    <property type="match status" value="1"/>
</dbReference>
<evidence type="ECO:0000256" key="3">
    <source>
        <dbReference type="ARBA" id="ARBA00022679"/>
    </source>
</evidence>
<evidence type="ECO:0000256" key="4">
    <source>
        <dbReference type="ARBA" id="ARBA00022683"/>
    </source>
</evidence>
<sequence>MGEFAEENELISVAMQIILHAGDARVKVTEGLQEAKRFDFEKAEALMEEAEKAFVLAHKAQTEIIQNEASGESYEFSLLFAHAQDTLMTIHSELRMAKEMVDILKIIEEKTK</sequence>
<keyword evidence="7" id="KW-1185">Reference proteome</keyword>
<keyword evidence="1" id="KW-0813">Transport</keyword>
<keyword evidence="3" id="KW-0808">Transferase</keyword>
<dbReference type="PANTHER" id="PTHR34382">
    <property type="entry name" value="PTS SYSTEM N,N'-DIACETYLCHITOBIOSE-SPECIFIC EIIA COMPONENT"/>
    <property type="match status" value="1"/>
</dbReference>
<gene>
    <name evidence="6" type="ORF">WMO29_15860</name>
</gene>
<dbReference type="Gene3D" id="1.20.58.80">
    <property type="entry name" value="Phosphotransferase system, lactose/cellobiose-type IIA subunit"/>
    <property type="match status" value="1"/>
</dbReference>
<dbReference type="CDD" id="cd00215">
    <property type="entry name" value="PTS_IIA_lac"/>
    <property type="match status" value="1"/>
</dbReference>
<dbReference type="PANTHER" id="PTHR34382:SF7">
    <property type="entry name" value="PTS SYSTEM N,N'-DIACETYLCHITOBIOSE-SPECIFIC EIIA COMPONENT"/>
    <property type="match status" value="1"/>
</dbReference>
<feature type="modified residue" description="Phosphohistidine; by HPr" evidence="5">
    <location>
        <position position="82"/>
    </location>
</feature>
<dbReference type="Proteomes" id="UP001438008">
    <property type="component" value="Unassembled WGS sequence"/>
</dbReference>
<organism evidence="6 7">
    <name type="scientific">Laedolimicola intestinihominis</name>
    <dbReference type="NCBI Taxonomy" id="3133166"/>
    <lineage>
        <taxon>Bacteria</taxon>
        <taxon>Bacillati</taxon>
        <taxon>Bacillota</taxon>
        <taxon>Clostridia</taxon>
        <taxon>Lachnospirales</taxon>
        <taxon>Lachnospiraceae</taxon>
        <taxon>Laedolimicola</taxon>
    </lineage>
</organism>
<comment type="caution">
    <text evidence="6">The sequence shown here is derived from an EMBL/GenBank/DDBJ whole genome shotgun (WGS) entry which is preliminary data.</text>
</comment>
<evidence type="ECO:0000256" key="2">
    <source>
        <dbReference type="ARBA" id="ARBA00022597"/>
    </source>
</evidence>
<proteinExistence type="predicted"/>
<dbReference type="InterPro" id="IPR003188">
    <property type="entry name" value="PTS_IIA_lac/cel"/>
</dbReference>
<dbReference type="PROSITE" id="PS51095">
    <property type="entry name" value="PTS_EIIA_TYPE_3"/>
    <property type="match status" value="1"/>
</dbReference>
<protein>
    <submittedName>
        <fullName evidence="6">PTS lactose/cellobiose transporter subunit IIA</fullName>
    </submittedName>
</protein>
<keyword evidence="2" id="KW-0762">Sugar transport</keyword>
<evidence type="ECO:0000313" key="6">
    <source>
        <dbReference type="EMBL" id="MEQ2473947.1"/>
    </source>
</evidence>
<evidence type="ECO:0000313" key="7">
    <source>
        <dbReference type="Proteomes" id="UP001438008"/>
    </source>
</evidence>
<name>A0ABV1FLI2_9FIRM</name>
<dbReference type="RefSeq" id="WP_349165454.1">
    <property type="nucleotide sequence ID" value="NZ_JBBMFE010000021.1"/>
</dbReference>
<keyword evidence="4" id="KW-0598">Phosphotransferase system</keyword>
<dbReference type="PIRSF" id="PIRSF000699">
    <property type="entry name" value="PTS_IILac_III"/>
    <property type="match status" value="1"/>
</dbReference>
<dbReference type="SUPFAM" id="SSF46973">
    <property type="entry name" value="Enzyme IIa from lactose specific PTS, IIa-lac"/>
    <property type="match status" value="1"/>
</dbReference>
<accession>A0ABV1FLI2</accession>
<dbReference type="InterPro" id="IPR036542">
    <property type="entry name" value="PTS_IIA_lac/cel_sf"/>
</dbReference>
<evidence type="ECO:0000256" key="1">
    <source>
        <dbReference type="ARBA" id="ARBA00022448"/>
    </source>
</evidence>
<evidence type="ECO:0000256" key="5">
    <source>
        <dbReference type="PROSITE-ProRule" id="PRU00418"/>
    </source>
</evidence>